<reference evidence="2" key="1">
    <citation type="submission" date="2019-08" db="EMBL/GenBank/DDBJ databases">
        <title>The genome of the North American firefly Photinus pyralis.</title>
        <authorList>
            <consortium name="Photinus pyralis genome working group"/>
            <person name="Fallon T.R."/>
            <person name="Sander Lower S.E."/>
            <person name="Weng J.-K."/>
        </authorList>
    </citation>
    <scope>NUCLEOTIDE SEQUENCE</scope>
    <source>
        <strain evidence="2">TRF0915ILg1</strain>
        <tissue evidence="2">Whole body</tissue>
    </source>
</reference>
<name>A0A8K0GHU2_IGNLU</name>
<evidence type="ECO:0000313" key="3">
    <source>
        <dbReference type="Proteomes" id="UP000801492"/>
    </source>
</evidence>
<sequence>MLLCPSQCSMIQFLQVASRHAVSSIFNLPSYQHHPNPKRRKLERDLEPREPIEEVQLMESSPSSTSLSVDVST</sequence>
<dbReference type="Proteomes" id="UP000801492">
    <property type="component" value="Unassembled WGS sequence"/>
</dbReference>
<protein>
    <submittedName>
        <fullName evidence="2">Uncharacterized protein</fullName>
    </submittedName>
</protein>
<proteinExistence type="predicted"/>
<accession>A0A8K0GHU2</accession>
<gene>
    <name evidence="2" type="ORF">ILUMI_06369</name>
</gene>
<organism evidence="2 3">
    <name type="scientific">Ignelater luminosus</name>
    <name type="common">Cucubano</name>
    <name type="synonym">Pyrophorus luminosus</name>
    <dbReference type="NCBI Taxonomy" id="2038154"/>
    <lineage>
        <taxon>Eukaryota</taxon>
        <taxon>Metazoa</taxon>
        <taxon>Ecdysozoa</taxon>
        <taxon>Arthropoda</taxon>
        <taxon>Hexapoda</taxon>
        <taxon>Insecta</taxon>
        <taxon>Pterygota</taxon>
        <taxon>Neoptera</taxon>
        <taxon>Endopterygota</taxon>
        <taxon>Coleoptera</taxon>
        <taxon>Polyphaga</taxon>
        <taxon>Elateriformia</taxon>
        <taxon>Elateroidea</taxon>
        <taxon>Elateridae</taxon>
        <taxon>Agrypninae</taxon>
        <taxon>Pyrophorini</taxon>
        <taxon>Ignelater</taxon>
    </lineage>
</organism>
<comment type="caution">
    <text evidence="2">The sequence shown here is derived from an EMBL/GenBank/DDBJ whole genome shotgun (WGS) entry which is preliminary data.</text>
</comment>
<dbReference type="AlphaFoldDB" id="A0A8K0GHU2"/>
<keyword evidence="3" id="KW-1185">Reference proteome</keyword>
<evidence type="ECO:0000256" key="1">
    <source>
        <dbReference type="SAM" id="MobiDB-lite"/>
    </source>
</evidence>
<evidence type="ECO:0000313" key="2">
    <source>
        <dbReference type="EMBL" id="KAF2899821.1"/>
    </source>
</evidence>
<feature type="region of interest" description="Disordered" evidence="1">
    <location>
        <begin position="52"/>
        <end position="73"/>
    </location>
</feature>
<feature type="compositionally biased region" description="Low complexity" evidence="1">
    <location>
        <begin position="60"/>
        <end position="73"/>
    </location>
</feature>
<dbReference type="EMBL" id="VTPC01002613">
    <property type="protein sequence ID" value="KAF2899821.1"/>
    <property type="molecule type" value="Genomic_DNA"/>
</dbReference>